<gene>
    <name evidence="1" type="ORF">LCGC14_1313710</name>
</gene>
<sequence length="126" mass="14539">MKGINAPRLFIGATLVALSSANTALAEKAETEKLYDFDNKVHYYQTKIGEDNYKIEIQSDDYKHFTNQSVFLLRHADRLCRGNTFMLKILEGVQEYERFPTKPRAYQPDLSVLLQCETKEDTNKGK</sequence>
<organism evidence="1">
    <name type="scientific">marine sediment metagenome</name>
    <dbReference type="NCBI Taxonomy" id="412755"/>
    <lineage>
        <taxon>unclassified sequences</taxon>
        <taxon>metagenomes</taxon>
        <taxon>ecological metagenomes</taxon>
    </lineage>
</organism>
<dbReference type="AlphaFoldDB" id="A0A0F9KLH6"/>
<accession>A0A0F9KLH6</accession>
<protein>
    <submittedName>
        <fullName evidence="1">Uncharacterized protein</fullName>
    </submittedName>
</protein>
<reference evidence="1" key="1">
    <citation type="journal article" date="2015" name="Nature">
        <title>Complex archaea that bridge the gap between prokaryotes and eukaryotes.</title>
        <authorList>
            <person name="Spang A."/>
            <person name="Saw J.H."/>
            <person name="Jorgensen S.L."/>
            <person name="Zaremba-Niedzwiedzka K."/>
            <person name="Martijn J."/>
            <person name="Lind A.E."/>
            <person name="van Eijk R."/>
            <person name="Schleper C."/>
            <person name="Guy L."/>
            <person name="Ettema T.J."/>
        </authorList>
    </citation>
    <scope>NUCLEOTIDE SEQUENCE</scope>
</reference>
<name>A0A0F9KLH6_9ZZZZ</name>
<proteinExistence type="predicted"/>
<comment type="caution">
    <text evidence="1">The sequence shown here is derived from an EMBL/GenBank/DDBJ whole genome shotgun (WGS) entry which is preliminary data.</text>
</comment>
<evidence type="ECO:0000313" key="1">
    <source>
        <dbReference type="EMBL" id="KKM83014.1"/>
    </source>
</evidence>
<dbReference type="EMBL" id="LAZR01007778">
    <property type="protein sequence ID" value="KKM83014.1"/>
    <property type="molecule type" value="Genomic_DNA"/>
</dbReference>